<dbReference type="EMBL" id="JAAQQR010000008">
    <property type="protein sequence ID" value="NID06308.1"/>
    <property type="molecule type" value="Genomic_DNA"/>
</dbReference>
<comment type="similarity">
    <text evidence="1">Belongs to the anhydro-N-acetylmuramic acid kinase family.</text>
</comment>
<gene>
    <name evidence="1" type="primary">anmK</name>
    <name evidence="2" type="ORF">HBF26_15550</name>
</gene>
<dbReference type="EC" id="2.7.1.170" evidence="1"/>
<evidence type="ECO:0000313" key="3">
    <source>
        <dbReference type="Proteomes" id="UP001429601"/>
    </source>
</evidence>
<feature type="binding site" evidence="1">
    <location>
        <begin position="15"/>
        <end position="22"/>
    </location>
    <ligand>
        <name>ATP</name>
        <dbReference type="ChEBI" id="CHEBI:30616"/>
    </ligand>
</feature>
<dbReference type="PANTHER" id="PTHR30605">
    <property type="entry name" value="ANHYDRO-N-ACETYLMURAMIC ACID KINASE"/>
    <property type="match status" value="1"/>
</dbReference>
<dbReference type="HAMAP" id="MF_01270">
    <property type="entry name" value="AnhMurNAc_kinase"/>
    <property type="match status" value="1"/>
</dbReference>
<dbReference type="Pfam" id="PF03702">
    <property type="entry name" value="AnmK"/>
    <property type="match status" value="1"/>
</dbReference>
<dbReference type="InterPro" id="IPR043129">
    <property type="entry name" value="ATPase_NBD"/>
</dbReference>
<comment type="catalytic activity">
    <reaction evidence="1">
        <text>1,6-anhydro-N-acetyl-beta-muramate + ATP + H2O = N-acetyl-D-muramate 6-phosphate + ADP + H(+)</text>
        <dbReference type="Rhea" id="RHEA:24952"/>
        <dbReference type="ChEBI" id="CHEBI:15377"/>
        <dbReference type="ChEBI" id="CHEBI:15378"/>
        <dbReference type="ChEBI" id="CHEBI:30616"/>
        <dbReference type="ChEBI" id="CHEBI:58690"/>
        <dbReference type="ChEBI" id="CHEBI:58722"/>
        <dbReference type="ChEBI" id="CHEBI:456216"/>
        <dbReference type="EC" id="2.7.1.170"/>
    </reaction>
</comment>
<keyword evidence="1 2" id="KW-0808">Transferase</keyword>
<dbReference type="CDD" id="cd24050">
    <property type="entry name" value="ASKHA_NBD_ANMK"/>
    <property type="match status" value="1"/>
</dbReference>
<keyword evidence="1" id="KW-0119">Carbohydrate metabolism</keyword>
<dbReference type="InterPro" id="IPR005338">
    <property type="entry name" value="Anhydro_N_Ac-Mur_kinase"/>
</dbReference>
<dbReference type="GO" id="GO:0016301">
    <property type="term" value="F:kinase activity"/>
    <property type="evidence" value="ECO:0007669"/>
    <property type="project" value="UniProtKB-KW"/>
</dbReference>
<dbReference type="RefSeq" id="WP_167128491.1">
    <property type="nucleotide sequence ID" value="NZ_JAAQQR010000008.1"/>
</dbReference>
<comment type="function">
    <text evidence="1">Catalyzes the specific phosphorylation of 1,6-anhydro-N-acetylmuramic acid (anhMurNAc) with the simultaneous cleavage of the 1,6-anhydro ring, generating MurNAc-6-P. Is required for the utilization of anhMurNAc either imported from the medium or derived from its own cell wall murein, and thus plays a role in cell wall recycling.</text>
</comment>
<name>A0ABX0Q6Y6_9GAMM</name>
<dbReference type="NCBIfam" id="NF007139">
    <property type="entry name" value="PRK09585.1-3"/>
    <property type="match status" value="1"/>
</dbReference>
<dbReference type="Proteomes" id="UP001429601">
    <property type="component" value="Unassembled WGS sequence"/>
</dbReference>
<proteinExistence type="inferred from homology"/>
<reference evidence="2 3" key="1">
    <citation type="journal article" date="2011" name="Curr. Microbiol.">
        <title>Luteibacter jiangsuensis sp. nov.: a methamidophos-degrading bacterium isolated from a methamidophos-manufacturing factory.</title>
        <authorList>
            <person name="Wang L."/>
            <person name="Wang G.L."/>
            <person name="Li S.P."/>
            <person name="Jiang J.D."/>
        </authorList>
    </citation>
    <scope>NUCLEOTIDE SEQUENCE [LARGE SCALE GENOMIC DNA]</scope>
    <source>
        <strain evidence="2 3">CGMCC 1.10133</strain>
    </source>
</reference>
<organism evidence="2 3">
    <name type="scientific">Luteibacter jiangsuensis</name>
    <dbReference type="NCBI Taxonomy" id="637577"/>
    <lineage>
        <taxon>Bacteria</taxon>
        <taxon>Pseudomonadati</taxon>
        <taxon>Pseudomonadota</taxon>
        <taxon>Gammaproteobacteria</taxon>
        <taxon>Lysobacterales</taxon>
        <taxon>Rhodanobacteraceae</taxon>
        <taxon>Luteibacter</taxon>
    </lineage>
</organism>
<comment type="pathway">
    <text evidence="1">Amino-sugar metabolism; 1,6-anhydro-N-acetylmuramate degradation.</text>
</comment>
<keyword evidence="1" id="KW-0067">ATP-binding</keyword>
<keyword evidence="3" id="KW-1185">Reference proteome</keyword>
<dbReference type="PANTHER" id="PTHR30605:SF0">
    <property type="entry name" value="ANHYDRO-N-ACETYLMURAMIC ACID KINASE"/>
    <property type="match status" value="1"/>
</dbReference>
<accession>A0ABX0Q6Y6</accession>
<comment type="caution">
    <text evidence="2">The sequence shown here is derived from an EMBL/GenBank/DDBJ whole genome shotgun (WGS) entry which is preliminary data.</text>
</comment>
<comment type="pathway">
    <text evidence="1">Cell wall biogenesis; peptidoglycan recycling.</text>
</comment>
<evidence type="ECO:0000313" key="2">
    <source>
        <dbReference type="EMBL" id="NID06308.1"/>
    </source>
</evidence>
<dbReference type="SUPFAM" id="SSF53067">
    <property type="entry name" value="Actin-like ATPase domain"/>
    <property type="match status" value="1"/>
</dbReference>
<keyword evidence="1 2" id="KW-0418">Kinase</keyword>
<sequence length="374" mass="39173">MAASKDGLYLGLISGTSADGIDAALVRFANGQPALVAGITHPWDEALRRRILAVAQDEVRLDLDEYGRLDVAVANAFADAAQAVLATAGVAARDVTAIGSHGQTIRHRPVGDLPFTLQIGDPSVIAERTGIDTVADFRRADVAAGGQGAPLVPAFHATVLRPERGARVVLNLGGIANVTRLSADGHVTGFDTGPANGLMDAWCLRHRGEAFDRDGRFAASGHVDDELLAQLLDDPYFALPPPKSTGREHFHLAWLDMHPRVADLSPEDVQSTLLVLSAHSVADAIALHAADAIDVVACGGGVHNTALMQAIASRLEGRPLHVSSAFGIDPDGMEAMAFAWLAYRRLRGEPGNLPAVTGANGLRLLGAMYAAPSS</sequence>
<keyword evidence="1" id="KW-0547">Nucleotide-binding</keyword>
<protein>
    <recommendedName>
        <fullName evidence="1">Anhydro-N-acetylmuramic acid kinase</fullName>
        <ecNumber evidence="1">2.7.1.170</ecNumber>
    </recommendedName>
    <alternativeName>
        <fullName evidence="1">AnhMurNAc kinase</fullName>
    </alternativeName>
</protein>
<evidence type="ECO:0000256" key="1">
    <source>
        <dbReference type="HAMAP-Rule" id="MF_01270"/>
    </source>
</evidence>
<dbReference type="Gene3D" id="3.30.420.40">
    <property type="match status" value="2"/>
</dbReference>